<dbReference type="PANTHER" id="PTHR39431:SF1">
    <property type="entry name" value="FRPA_C-RELATED PROTEIN"/>
    <property type="match status" value="1"/>
</dbReference>
<accession>A0A8J7QDP8</accession>
<gene>
    <name evidence="2" type="ORF">J3U88_04550</name>
</gene>
<evidence type="ECO:0008006" key="4">
    <source>
        <dbReference type="Google" id="ProtNLM"/>
    </source>
</evidence>
<proteinExistence type="predicted"/>
<sequence length="400" mass="42920">MTRAAVQLGSGREYTEQFEQRERLRFRDGQTEINADRLVQRGRRESQRSASFTGVGLTPDSLDLSNLATQQIAANPTSISVAGDSDETPKITDPKADLVKQLLEKIFKKKVDLPDVEDFLKEPGGAPGQGAPAAPGQGRGQGAQGQPGFGLEYDFYQRYSESERTDFAASGVIETADGRSINFDVALSMQRSYETETSISIRAGAQLTDPLVLNFNGNAAELSSGSFEFDLDSDGQAEEMRFLSGGSGFLAIDRNGDGAINDGSELFGTKSGNGFADLAAYDEDGNQFIDENDSVYSKLRIYNKDAEGNDQISTLAEKDVGAIYLGYEETPFTIKDENNETLAQVRSSGVFLKESGGVGTVQQVDLATRALNATENAAQAEAETSAEPDLSSLANLDVTA</sequence>
<keyword evidence="3" id="KW-1185">Reference proteome</keyword>
<reference evidence="2" key="1">
    <citation type="submission" date="2021-03" db="EMBL/GenBank/DDBJ databases">
        <authorList>
            <person name="Wang G."/>
        </authorList>
    </citation>
    <scope>NUCLEOTIDE SEQUENCE</scope>
    <source>
        <strain evidence="2">KCTC 12899</strain>
    </source>
</reference>
<dbReference type="EMBL" id="JAFREP010000003">
    <property type="protein sequence ID" value="MBO1317720.1"/>
    <property type="molecule type" value="Genomic_DNA"/>
</dbReference>
<dbReference type="AlphaFoldDB" id="A0A8J7QDP8"/>
<feature type="region of interest" description="Disordered" evidence="1">
    <location>
        <begin position="380"/>
        <end position="400"/>
    </location>
</feature>
<organism evidence="2 3">
    <name type="scientific">Acanthopleuribacter pedis</name>
    <dbReference type="NCBI Taxonomy" id="442870"/>
    <lineage>
        <taxon>Bacteria</taxon>
        <taxon>Pseudomonadati</taxon>
        <taxon>Acidobacteriota</taxon>
        <taxon>Holophagae</taxon>
        <taxon>Acanthopleuribacterales</taxon>
        <taxon>Acanthopleuribacteraceae</taxon>
        <taxon>Acanthopleuribacter</taxon>
    </lineage>
</organism>
<feature type="compositionally biased region" description="Gly residues" evidence="1">
    <location>
        <begin position="137"/>
        <end position="147"/>
    </location>
</feature>
<comment type="caution">
    <text evidence="2">The sequence shown here is derived from an EMBL/GenBank/DDBJ whole genome shotgun (WGS) entry which is preliminary data.</text>
</comment>
<protein>
    <recommendedName>
        <fullName evidence="4">VCBS repeat-containing protein</fullName>
    </recommendedName>
</protein>
<evidence type="ECO:0000256" key="1">
    <source>
        <dbReference type="SAM" id="MobiDB-lite"/>
    </source>
</evidence>
<dbReference type="Proteomes" id="UP000664417">
    <property type="component" value="Unassembled WGS sequence"/>
</dbReference>
<feature type="region of interest" description="Disordered" evidence="1">
    <location>
        <begin position="118"/>
        <end position="147"/>
    </location>
</feature>
<evidence type="ECO:0000313" key="2">
    <source>
        <dbReference type="EMBL" id="MBO1317720.1"/>
    </source>
</evidence>
<name>A0A8J7QDP8_9BACT</name>
<evidence type="ECO:0000313" key="3">
    <source>
        <dbReference type="Proteomes" id="UP000664417"/>
    </source>
</evidence>
<dbReference type="PANTHER" id="PTHR39431">
    <property type="entry name" value="FRPA/C-RELATED PROTEIN"/>
    <property type="match status" value="1"/>
</dbReference>
<dbReference type="RefSeq" id="WP_207857127.1">
    <property type="nucleotide sequence ID" value="NZ_JAFREP010000003.1"/>
</dbReference>